<dbReference type="Proteomes" id="UP001418796">
    <property type="component" value="Unassembled WGS sequence"/>
</dbReference>
<name>A0ABU9VJ21_9BACI</name>
<dbReference type="GO" id="GO:0016740">
    <property type="term" value="F:transferase activity"/>
    <property type="evidence" value="ECO:0007669"/>
    <property type="project" value="UniProtKB-KW"/>
</dbReference>
<sequence>MKLHITDQLSVTPFTIEDAQSLFELTDQSRESLRKWLPWVDRIQRVEDTRQFIEFANMDRKAQTRLIGAIKYNHTIIGVAGFNEVDWTNQIAKIGYWLGFEYEGKGWMTAVVNELIHYAFNEMELNRVEIRVAVHNVRSQKIPKRLGFVNEGCIRQAEKLYDRFVDHTLYGLVKTEWKQPTENELI</sequence>
<dbReference type="InterPro" id="IPR000182">
    <property type="entry name" value="GNAT_dom"/>
</dbReference>
<dbReference type="RefSeq" id="WP_343129953.1">
    <property type="nucleotide sequence ID" value="NZ_JBCITK010000001.1"/>
</dbReference>
<keyword evidence="3" id="KW-1185">Reference proteome</keyword>
<gene>
    <name evidence="2" type="ORF">MKY91_07255</name>
</gene>
<dbReference type="Pfam" id="PF13302">
    <property type="entry name" value="Acetyltransf_3"/>
    <property type="match status" value="1"/>
</dbReference>
<dbReference type="PROSITE" id="PS51186">
    <property type="entry name" value="GNAT"/>
    <property type="match status" value="1"/>
</dbReference>
<accession>A0ABU9VJ21</accession>
<feature type="domain" description="N-acetyltransferase" evidence="1">
    <location>
        <begin position="9"/>
        <end position="166"/>
    </location>
</feature>
<proteinExistence type="predicted"/>
<dbReference type="EMBL" id="JBCITK010000001">
    <property type="protein sequence ID" value="MEN0642941.1"/>
    <property type="molecule type" value="Genomic_DNA"/>
</dbReference>
<protein>
    <submittedName>
        <fullName evidence="2">GNAT family protein</fullName>
        <ecNumber evidence="2">2.-.-.-</ecNumber>
    </submittedName>
</protein>
<dbReference type="InterPro" id="IPR051908">
    <property type="entry name" value="Ribosomal_N-acetyltransferase"/>
</dbReference>
<dbReference type="InterPro" id="IPR016181">
    <property type="entry name" value="Acyl_CoA_acyltransferase"/>
</dbReference>
<dbReference type="Gene3D" id="3.40.630.30">
    <property type="match status" value="1"/>
</dbReference>
<reference evidence="2 3" key="1">
    <citation type="submission" date="2024-03" db="EMBL/GenBank/DDBJ databases">
        <title>Bacilli Hybrid Assemblies.</title>
        <authorList>
            <person name="Kovac J."/>
        </authorList>
    </citation>
    <scope>NUCLEOTIDE SEQUENCE [LARGE SCALE GENOMIC DNA]</scope>
    <source>
        <strain evidence="2 3">FSL R7-0666</strain>
    </source>
</reference>
<keyword evidence="2" id="KW-0808">Transferase</keyword>
<comment type="caution">
    <text evidence="2">The sequence shown here is derived from an EMBL/GenBank/DDBJ whole genome shotgun (WGS) entry which is preliminary data.</text>
</comment>
<dbReference type="EC" id="2.-.-.-" evidence="2"/>
<organism evidence="2 3">
    <name type="scientific">Alkalicoccobacillus gibsonii</name>
    <dbReference type="NCBI Taxonomy" id="79881"/>
    <lineage>
        <taxon>Bacteria</taxon>
        <taxon>Bacillati</taxon>
        <taxon>Bacillota</taxon>
        <taxon>Bacilli</taxon>
        <taxon>Bacillales</taxon>
        <taxon>Bacillaceae</taxon>
        <taxon>Alkalicoccobacillus</taxon>
    </lineage>
</organism>
<dbReference type="SUPFAM" id="SSF55729">
    <property type="entry name" value="Acyl-CoA N-acyltransferases (Nat)"/>
    <property type="match status" value="1"/>
</dbReference>
<dbReference type="PANTHER" id="PTHR43441">
    <property type="entry name" value="RIBOSOMAL-PROTEIN-SERINE ACETYLTRANSFERASE"/>
    <property type="match status" value="1"/>
</dbReference>
<dbReference type="PANTHER" id="PTHR43441:SF12">
    <property type="entry name" value="RIBOSOMAL N-ACETYLTRANSFERASE YDAF-RELATED"/>
    <property type="match status" value="1"/>
</dbReference>
<evidence type="ECO:0000259" key="1">
    <source>
        <dbReference type="PROSITE" id="PS51186"/>
    </source>
</evidence>
<evidence type="ECO:0000313" key="2">
    <source>
        <dbReference type="EMBL" id="MEN0642941.1"/>
    </source>
</evidence>
<evidence type="ECO:0000313" key="3">
    <source>
        <dbReference type="Proteomes" id="UP001418796"/>
    </source>
</evidence>